<gene>
    <name evidence="2" type="ORF">BSZ32_10075</name>
</gene>
<accession>A0A2S7U1C2</accession>
<dbReference type="GO" id="GO:0005829">
    <property type="term" value="C:cytosol"/>
    <property type="evidence" value="ECO:0007669"/>
    <property type="project" value="TreeGrafter"/>
</dbReference>
<evidence type="ECO:0000256" key="1">
    <source>
        <dbReference type="ARBA" id="ARBA00009600"/>
    </source>
</evidence>
<keyword evidence="3" id="KW-1185">Reference proteome</keyword>
<evidence type="ECO:0000313" key="3">
    <source>
        <dbReference type="Proteomes" id="UP000239907"/>
    </source>
</evidence>
<dbReference type="EMBL" id="MQWA01000001">
    <property type="protein sequence ID" value="PQJ28805.1"/>
    <property type="molecule type" value="Genomic_DNA"/>
</dbReference>
<dbReference type="AlphaFoldDB" id="A0A2S7U1C2"/>
<dbReference type="RefSeq" id="WP_105043294.1">
    <property type="nucleotide sequence ID" value="NZ_MQWA01000001.1"/>
</dbReference>
<dbReference type="PANTHER" id="PTHR30327">
    <property type="entry name" value="UNCHARACTERIZED PROTEIN YQGE"/>
    <property type="match status" value="1"/>
</dbReference>
<dbReference type="PANTHER" id="PTHR30327:SF1">
    <property type="entry name" value="UPF0301 PROTEIN YQGE"/>
    <property type="match status" value="1"/>
</dbReference>
<evidence type="ECO:0000313" key="2">
    <source>
        <dbReference type="EMBL" id="PQJ28805.1"/>
    </source>
</evidence>
<dbReference type="Proteomes" id="UP000239907">
    <property type="component" value="Unassembled WGS sequence"/>
</dbReference>
<evidence type="ECO:0008006" key="4">
    <source>
        <dbReference type="Google" id="ProtNLM"/>
    </source>
</evidence>
<dbReference type="InterPro" id="IPR003774">
    <property type="entry name" value="AlgH-like"/>
</dbReference>
<protein>
    <recommendedName>
        <fullName evidence="4">YqgE/AlgH family protein</fullName>
    </recommendedName>
</protein>
<reference evidence="2 3" key="1">
    <citation type="submission" date="2016-12" db="EMBL/GenBank/DDBJ databases">
        <title>Study of bacterial adaptation to deep sea.</title>
        <authorList>
            <person name="Song J."/>
            <person name="Yoshizawa S."/>
            <person name="Kogure K."/>
        </authorList>
    </citation>
    <scope>NUCLEOTIDE SEQUENCE [LARGE SCALE GENOMIC DNA]</scope>
    <source>
        <strain evidence="2 3">SAORIC-165</strain>
    </source>
</reference>
<dbReference type="SUPFAM" id="SSF143456">
    <property type="entry name" value="VC0467-like"/>
    <property type="match status" value="1"/>
</dbReference>
<dbReference type="OrthoDB" id="9807486at2"/>
<comment type="caution">
    <text evidence="2">The sequence shown here is derived from an EMBL/GenBank/DDBJ whole genome shotgun (WGS) entry which is preliminary data.</text>
</comment>
<name>A0A2S7U1C2_9BACT</name>
<comment type="similarity">
    <text evidence="1">Belongs to the UPF0301 (AlgH) family.</text>
</comment>
<sequence>MQVPNNQVPEHKLSNNLLIADPSLLDGCFNRSVIFMLEHVPDQGSTGLILNHPTGKSVGQLISSDAFSKLAHLPVSYGGPVESDQLHFAIFEWTNNSLNCHTRISSEQAAAAMQQPGKLVRAFAGHSGWTPGQLHEELEKHAWVTDYSRQATLSHLLDENFWAESLQKISPFHHVLSLTPENPFLN</sequence>
<dbReference type="Gene3D" id="3.40.1740.10">
    <property type="entry name" value="VC0467-like"/>
    <property type="match status" value="1"/>
</dbReference>
<organism evidence="2 3">
    <name type="scientific">Rubritalea profundi</name>
    <dbReference type="NCBI Taxonomy" id="1658618"/>
    <lineage>
        <taxon>Bacteria</taxon>
        <taxon>Pseudomonadati</taxon>
        <taxon>Verrucomicrobiota</taxon>
        <taxon>Verrucomicrobiia</taxon>
        <taxon>Verrucomicrobiales</taxon>
        <taxon>Rubritaleaceae</taxon>
        <taxon>Rubritalea</taxon>
    </lineage>
</organism>
<proteinExistence type="inferred from homology"/>
<dbReference type="Pfam" id="PF02622">
    <property type="entry name" value="DUF179"/>
    <property type="match status" value="1"/>
</dbReference>